<evidence type="ECO:0000256" key="9">
    <source>
        <dbReference type="ARBA" id="ARBA00023136"/>
    </source>
</evidence>
<keyword evidence="7" id="KW-0072">Autophagy</keyword>
<dbReference type="GO" id="GO:0032266">
    <property type="term" value="F:phosphatidylinositol-3-phosphate binding"/>
    <property type="evidence" value="ECO:0007669"/>
    <property type="project" value="TreeGrafter"/>
</dbReference>
<evidence type="ECO:0000256" key="6">
    <source>
        <dbReference type="ARBA" id="ARBA00022824"/>
    </source>
</evidence>
<dbReference type="PANTHER" id="PTHR13190">
    <property type="entry name" value="AUTOPHAGY-RELATED 2, ISOFORM A"/>
    <property type="match status" value="1"/>
</dbReference>
<dbReference type="GO" id="GO:0061908">
    <property type="term" value="C:phagophore"/>
    <property type="evidence" value="ECO:0007669"/>
    <property type="project" value="TreeGrafter"/>
</dbReference>
<dbReference type="AlphaFoldDB" id="A0A3P6TKS0"/>
<dbReference type="GO" id="GO:0005789">
    <property type="term" value="C:endoplasmic reticulum membrane"/>
    <property type="evidence" value="ECO:0007669"/>
    <property type="project" value="UniProtKB-SubCell"/>
</dbReference>
<dbReference type="InterPro" id="IPR026849">
    <property type="entry name" value="ATG2"/>
</dbReference>
<accession>A0A3P6TKS0</accession>
<dbReference type="GO" id="GO:0034727">
    <property type="term" value="P:piecemeal microautophagy of the nucleus"/>
    <property type="evidence" value="ECO:0007669"/>
    <property type="project" value="TreeGrafter"/>
</dbReference>
<keyword evidence="6" id="KW-0256">Endoplasmic reticulum</keyword>
<keyword evidence="8" id="KW-0445">Lipid transport</keyword>
<evidence type="ECO:0000313" key="12">
    <source>
        <dbReference type="EMBL" id="VDK83939.1"/>
    </source>
</evidence>
<dbReference type="GO" id="GO:0000045">
    <property type="term" value="P:autophagosome assembly"/>
    <property type="evidence" value="ECO:0007669"/>
    <property type="project" value="TreeGrafter"/>
</dbReference>
<gene>
    <name evidence="12" type="ORF">NLS_LOCUS6428</name>
</gene>
<dbReference type="GO" id="GO:0000422">
    <property type="term" value="P:autophagy of mitochondrion"/>
    <property type="evidence" value="ECO:0007669"/>
    <property type="project" value="TreeGrafter"/>
</dbReference>
<dbReference type="Proteomes" id="UP000277928">
    <property type="component" value="Unassembled WGS sequence"/>
</dbReference>
<evidence type="ECO:0000256" key="11">
    <source>
        <dbReference type="ARBA" id="ARBA00024615"/>
    </source>
</evidence>
<evidence type="ECO:0000256" key="1">
    <source>
        <dbReference type="ARBA" id="ARBA00004406"/>
    </source>
</evidence>
<name>A0A3P6TKS0_LITSI</name>
<reference evidence="12 13" key="1">
    <citation type="submission" date="2018-08" db="EMBL/GenBank/DDBJ databases">
        <authorList>
            <person name="Laetsch R D."/>
            <person name="Stevens L."/>
            <person name="Kumar S."/>
            <person name="Blaxter L. M."/>
        </authorList>
    </citation>
    <scope>NUCLEOTIDE SEQUENCE [LARGE SCALE GENOMIC DNA]</scope>
</reference>
<dbReference type="Pfam" id="PF13329">
    <property type="entry name" value="ATG2_CAD"/>
    <property type="match status" value="1"/>
</dbReference>
<evidence type="ECO:0000256" key="2">
    <source>
        <dbReference type="ARBA" id="ARBA00004623"/>
    </source>
</evidence>
<dbReference type="GO" id="GO:0061723">
    <property type="term" value="P:glycophagy"/>
    <property type="evidence" value="ECO:0007669"/>
    <property type="project" value="TreeGrafter"/>
</dbReference>
<dbReference type="PANTHER" id="PTHR13190:SF1">
    <property type="entry name" value="AUTOPHAGY-RELATED 2, ISOFORM A"/>
    <property type="match status" value="1"/>
</dbReference>
<keyword evidence="13" id="KW-1185">Reference proteome</keyword>
<sequence length="1259" mass="141824">MLEFGEKCLSNARINCELTVPVLRVHLPNRHYYEVIYNRLVNDLSMWQPSSPIFSNPDRQRDMEALDDGLFELCRSSKRKNSTHSECNVSCSHGSTPTVNALGNEKSHDFCLLANINDGRVLMGTEFEDGIMKKVGQVGAILHKTQLMTVTGFHGNKELSYFYSTSKVASFFHRNLNDNVIPYERCVLKKDFAQHFKEEIQVEPVVDEEICFLEEEEDNFAIAIRIDFHFLENLKNVLVGVGIRNTMLHLKPYANAEQFWINQLISFFDIVDYGIPGYETPQITTELHMHFSSSLLAYEHHFENPSPPLSLRVMLGSCDVSSRIMQDLEIYKFECIFEQLKLFASFSSDAKIIRNDAKKFTKFDYKFIHMLSVGTLQLEVMAAKSSDACGGRPKKYLPLLEVRCKNDLLKLWACSDSLCLLVNVVAELLDVQTPKVGAQKDGLQAQINKPTIEKSNRQSSTEQHIANIELFISKSRLPRVAVSRYLREKSAMYRELALCNHIEKDLHHLKMVRSALSQSRHEISEHSTDSRDNLSDSSQLLSNAVIDLIGATGVSTEDSSGALGIDEGFCLLDEIPGSGITTGNGKPWARFLFADGTAPVIYDDYLTKLDSRLNRSILFTTNKIHTPLIKYSVDDVSLELHLYGGADFSTSKPPSKPYCMANGGKLRRDNSPVGGHFRDYSAHVDLRFSKVKFMFELYGENTPALSTRLFSIGSIEILDKMVSSKINKLLYPHVWDRTFPRHSHSPMFSVRLYETPQHEGKMKVSLLPLRINADQDTLEFLEDYINDLSGSVAVLQAVNATTSKMPEKPWLEVHLDENTDSKQCAQDAYSDTITNCAEMTMQNDSFSNEFNGRQLETFNDEQQRDLLLTCGDFHLEENNSDTEIINGQSDSASNLFDESGPITDDITNLMDSTGSSLLSSPNAMDQYFSTEKTGSDNHGIFSVACEEANSVKSKLGVTKEENDDEKSVSVDYRRAESNLEIDSCEAESIVNGKIYFKEFIFSPSATIRLDLNGKRMRPDQGWILGLLVGLSDFKCTEIRLKELNCTRGLLGYDRCVKFAINSWLNDINNKQLVQFITSYGPIKSLVEIGFGIRDLFLMPVNEYCREEGHIVKGLQRGAESFGISTATAAVDMLQRMVGVVQSVAELAFDIVSPEYPIYRHRRSMIDYSVLRPPSDIREGFNMALEAIGREISDTALDFQLAALEDQTSGYSTVRGLLRQAPTTVLRPIIAVSKATANILGGMRNQMKPGSHREEMEKWK</sequence>
<dbReference type="GO" id="GO:0043495">
    <property type="term" value="F:protein-membrane adaptor activity"/>
    <property type="evidence" value="ECO:0007669"/>
    <property type="project" value="TreeGrafter"/>
</dbReference>
<evidence type="ECO:0000313" key="13">
    <source>
        <dbReference type="Proteomes" id="UP000277928"/>
    </source>
</evidence>
<comment type="subcellular location">
    <subcellularLocation>
        <location evidence="1">Endoplasmic reticulum membrane</location>
        <topology evidence="1">Peripheral membrane protein</topology>
    </subcellularLocation>
    <subcellularLocation>
        <location evidence="2">Preautophagosomal structure membrane</location>
        <topology evidence="2">Peripheral membrane protein</topology>
    </subcellularLocation>
</comment>
<protein>
    <recommendedName>
        <fullName evidence="4">Autophagy-related protein 2</fullName>
    </recommendedName>
</protein>
<organism evidence="12 13">
    <name type="scientific">Litomosoides sigmodontis</name>
    <name type="common">Filarial nematode worm</name>
    <dbReference type="NCBI Taxonomy" id="42156"/>
    <lineage>
        <taxon>Eukaryota</taxon>
        <taxon>Metazoa</taxon>
        <taxon>Ecdysozoa</taxon>
        <taxon>Nematoda</taxon>
        <taxon>Chromadorea</taxon>
        <taxon>Rhabditida</taxon>
        <taxon>Spirurina</taxon>
        <taxon>Spiruromorpha</taxon>
        <taxon>Filarioidea</taxon>
        <taxon>Onchocercidae</taxon>
        <taxon>Litomosoides</taxon>
    </lineage>
</organism>
<keyword evidence="5" id="KW-0813">Transport</keyword>
<evidence type="ECO:0000256" key="4">
    <source>
        <dbReference type="ARBA" id="ARBA00018070"/>
    </source>
</evidence>
<dbReference type="EMBL" id="UYRX01000565">
    <property type="protein sequence ID" value="VDK83939.1"/>
    <property type="molecule type" value="Genomic_DNA"/>
</dbReference>
<evidence type="ECO:0000256" key="3">
    <source>
        <dbReference type="ARBA" id="ARBA00009714"/>
    </source>
</evidence>
<dbReference type="GO" id="GO:0034045">
    <property type="term" value="C:phagophore assembly site membrane"/>
    <property type="evidence" value="ECO:0007669"/>
    <property type="project" value="UniProtKB-SubCell"/>
</dbReference>
<dbReference type="GO" id="GO:0061709">
    <property type="term" value="P:reticulophagy"/>
    <property type="evidence" value="ECO:0007669"/>
    <property type="project" value="TreeGrafter"/>
</dbReference>
<proteinExistence type="inferred from homology"/>
<evidence type="ECO:0000256" key="8">
    <source>
        <dbReference type="ARBA" id="ARBA00023055"/>
    </source>
</evidence>
<dbReference type="OrthoDB" id="18982at2759"/>
<dbReference type="OMA" id="CHSYREG"/>
<keyword evidence="9" id="KW-0472">Membrane</keyword>
<evidence type="ECO:0000256" key="10">
    <source>
        <dbReference type="ARBA" id="ARBA00024479"/>
    </source>
</evidence>
<comment type="similarity">
    <text evidence="3">Belongs to the ATG2 family.</text>
</comment>
<dbReference type="STRING" id="42156.A0A3P6TKS0"/>
<dbReference type="GO" id="GO:0006869">
    <property type="term" value="P:lipid transport"/>
    <property type="evidence" value="ECO:0007669"/>
    <property type="project" value="UniProtKB-KW"/>
</dbReference>
<comment type="catalytic activity">
    <reaction evidence="11">
        <text>a 1,2-diacyl-sn-glycero-3-phosphoethanolamine(in) = a 1,2-diacyl-sn-glycero-3-phosphoethanolamine(out)</text>
        <dbReference type="Rhea" id="RHEA:38895"/>
        <dbReference type="ChEBI" id="CHEBI:64612"/>
    </reaction>
</comment>
<evidence type="ECO:0000256" key="7">
    <source>
        <dbReference type="ARBA" id="ARBA00023006"/>
    </source>
</evidence>
<comment type="catalytic activity">
    <reaction evidence="10">
        <text>a 1,2-diacyl-sn-glycero-3-phospho-L-serine(in) = a 1,2-diacyl-sn-glycero-3-phospho-L-serine(out)</text>
        <dbReference type="Rhea" id="RHEA:38663"/>
        <dbReference type="ChEBI" id="CHEBI:57262"/>
    </reaction>
</comment>
<evidence type="ECO:0000256" key="5">
    <source>
        <dbReference type="ARBA" id="ARBA00022448"/>
    </source>
</evidence>